<accession>A0ACB7YVJ6</accession>
<keyword evidence="2" id="KW-1185">Reference proteome</keyword>
<dbReference type="EMBL" id="CM037153">
    <property type="protein sequence ID" value="KAH7857642.1"/>
    <property type="molecule type" value="Genomic_DNA"/>
</dbReference>
<dbReference type="Proteomes" id="UP000828048">
    <property type="component" value="Chromosome 3"/>
</dbReference>
<gene>
    <name evidence="1" type="ORF">Vadar_014944</name>
</gene>
<proteinExistence type="predicted"/>
<reference evidence="1 2" key="1">
    <citation type="journal article" date="2021" name="Hortic Res">
        <title>High-quality reference genome and annotation aids understanding of berry development for evergreen blueberry (Vaccinium darrowii).</title>
        <authorList>
            <person name="Yu J."/>
            <person name="Hulse-Kemp A.M."/>
            <person name="Babiker E."/>
            <person name="Staton M."/>
        </authorList>
    </citation>
    <scope>NUCLEOTIDE SEQUENCE [LARGE SCALE GENOMIC DNA]</scope>
    <source>
        <strain evidence="2">cv. NJ 8807/NJ 8810</strain>
        <tissue evidence="1">Young leaf</tissue>
    </source>
</reference>
<protein>
    <submittedName>
        <fullName evidence="1">Uncharacterized protein</fullName>
    </submittedName>
</protein>
<comment type="caution">
    <text evidence="1">The sequence shown here is derived from an EMBL/GenBank/DDBJ whole genome shotgun (WGS) entry which is preliminary data.</text>
</comment>
<organism evidence="1 2">
    <name type="scientific">Vaccinium darrowii</name>
    <dbReference type="NCBI Taxonomy" id="229202"/>
    <lineage>
        <taxon>Eukaryota</taxon>
        <taxon>Viridiplantae</taxon>
        <taxon>Streptophyta</taxon>
        <taxon>Embryophyta</taxon>
        <taxon>Tracheophyta</taxon>
        <taxon>Spermatophyta</taxon>
        <taxon>Magnoliopsida</taxon>
        <taxon>eudicotyledons</taxon>
        <taxon>Gunneridae</taxon>
        <taxon>Pentapetalae</taxon>
        <taxon>asterids</taxon>
        <taxon>Ericales</taxon>
        <taxon>Ericaceae</taxon>
        <taxon>Vaccinioideae</taxon>
        <taxon>Vaccinieae</taxon>
        <taxon>Vaccinium</taxon>
    </lineage>
</organism>
<sequence length="540" mass="59587">MGFRLLLLLVLASVSAIWAQNVEDDVIIVNGAEAIANTDANYICATIDWWPADKCNYDQCPWGSSSIINLDLSNPILAKAIEAFKRLRIRVGGSLEDKVLYDVGTLDPPCHPFTKMVGGLFGFSKGCLHMDRWNEVNHFFNKTGAVVTFGLNALYGRHEIRKGVWGGDWNSSNVNDFIKYTISMGHVIDSWEFGNELSGTGIGASVGAGQYARDLIKLRTIIDESYKNFNPKPLLVAPGGFYNQQWYNKLLQATGPGVVNAVTHHVYNLGAGVDPSLVSKILNPHHLNKISETFSSLQETIQTYGPWASAWVGESGGAFNSGGRNVSNTFVNSFWYLDQLGMAAKFDTKVYCRQTLIGGNYGLLDTTTFVPKPDYYSALLWHRLMGKEVIAVNTSASTYLRSYAHCSKGRDGITLLLINLSNQTEFKLTVKNSMNIDLDMEKKTDTNRKSFIHGLKRVVSWVGSKSSDKSSFREEFQLAPEDGELQSKTMLLNGKPLQLTDSGDIPDLEPVLVDVNSPMSVSPLSIKFVVLPTFEASGCK</sequence>
<evidence type="ECO:0000313" key="1">
    <source>
        <dbReference type="EMBL" id="KAH7857642.1"/>
    </source>
</evidence>
<evidence type="ECO:0000313" key="2">
    <source>
        <dbReference type="Proteomes" id="UP000828048"/>
    </source>
</evidence>
<name>A0ACB7YVJ6_9ERIC</name>